<feature type="chain" id="PRO_5003403053" evidence="2">
    <location>
        <begin position="22"/>
        <end position="382"/>
    </location>
</feature>
<dbReference type="EMBL" id="GL379793">
    <property type="protein sequence ID" value="EGT56607.1"/>
    <property type="molecule type" value="Genomic_DNA"/>
</dbReference>
<dbReference type="PANTHER" id="PTHR34005">
    <property type="entry name" value="PROTEIN CBG15054-RELATED"/>
    <property type="match status" value="1"/>
</dbReference>
<dbReference type="Pfam" id="PF03761">
    <property type="entry name" value="DUF316"/>
    <property type="match status" value="1"/>
</dbReference>
<dbReference type="PANTHER" id="PTHR34005:SF2">
    <property type="entry name" value="DUF4817 DOMAIN-CONTAINING PROTEIN-RELATED"/>
    <property type="match status" value="1"/>
</dbReference>
<dbReference type="OMA" id="MGNIHEN"/>
<keyword evidence="2" id="KW-0732">Signal</keyword>
<sequence length="382" mass="43129">MNKTNIIRCLLFLMFILVCTAEKYDPDNIFGSRERRDGKKVVLRKLTDEENEKRLAECGKPPINKPNKYDNMWFGTYGHIGNLWHKYGVVLISEYHAIFSKVLHEFEECKETVKVRTKTEKLYVVLSKTGEPNGNYTVVKIKQAIEIGPCEKDQRPSEAIHIFEFEKKIDWPYACVLSDESEFVTPSDKLIFPTSYRGHKLGPYHKKQKGILKKQDGKLVWDPENKSIVLPEDNSEKMSMPLLTEGEKTTVSALIHGYDSTKKNFKVTPLQPFLRELCSSFGICPGPSTATTIATTTTTTLTTTTTPTTTTKATTTTETTEAATTEPPTTTTTYYVPEILGDPEMMDFEMPFDGPLVKRWGSGAQSLNLFVVFVFSICLVLG</sequence>
<evidence type="ECO:0000256" key="2">
    <source>
        <dbReference type="SAM" id="SignalP"/>
    </source>
</evidence>
<reference evidence="4" key="1">
    <citation type="submission" date="2011-07" db="EMBL/GenBank/DDBJ databases">
        <authorList>
            <consortium name="Caenorhabditis brenneri Sequencing and Analysis Consortium"/>
            <person name="Wilson R.K."/>
        </authorList>
    </citation>
    <scope>NUCLEOTIDE SEQUENCE [LARGE SCALE GENOMIC DNA]</scope>
    <source>
        <strain evidence="4">PB2801</strain>
    </source>
</reference>
<gene>
    <name evidence="3" type="ORF">CAEBREN_00748</name>
</gene>
<dbReference type="OrthoDB" id="5911442at2759"/>
<evidence type="ECO:0000313" key="3">
    <source>
        <dbReference type="EMBL" id="EGT56607.1"/>
    </source>
</evidence>
<protein>
    <submittedName>
        <fullName evidence="3">Uncharacterized protein</fullName>
    </submittedName>
</protein>
<name>G0MGL4_CAEBE</name>
<dbReference type="eggNOG" id="ENOG502TIT5">
    <property type="taxonomic scope" value="Eukaryota"/>
</dbReference>
<dbReference type="InterPro" id="IPR005514">
    <property type="entry name" value="DUF316"/>
</dbReference>
<dbReference type="HOGENOM" id="CLU_724085_0_0_1"/>
<dbReference type="InParanoid" id="G0MGL4"/>
<proteinExistence type="predicted"/>
<feature type="signal peptide" evidence="2">
    <location>
        <begin position="1"/>
        <end position="21"/>
    </location>
</feature>
<accession>G0MGL4</accession>
<evidence type="ECO:0000313" key="4">
    <source>
        <dbReference type="Proteomes" id="UP000008068"/>
    </source>
</evidence>
<dbReference type="AlphaFoldDB" id="G0MGL4"/>
<keyword evidence="4" id="KW-1185">Reference proteome</keyword>
<feature type="region of interest" description="Disordered" evidence="1">
    <location>
        <begin position="302"/>
        <end position="332"/>
    </location>
</feature>
<evidence type="ECO:0000256" key="1">
    <source>
        <dbReference type="SAM" id="MobiDB-lite"/>
    </source>
</evidence>
<dbReference type="Proteomes" id="UP000008068">
    <property type="component" value="Unassembled WGS sequence"/>
</dbReference>
<dbReference type="FunCoup" id="G0MGL4">
    <property type="interactions" value="226"/>
</dbReference>
<organism evidence="4">
    <name type="scientific">Caenorhabditis brenneri</name>
    <name type="common">Nematode worm</name>
    <dbReference type="NCBI Taxonomy" id="135651"/>
    <lineage>
        <taxon>Eukaryota</taxon>
        <taxon>Metazoa</taxon>
        <taxon>Ecdysozoa</taxon>
        <taxon>Nematoda</taxon>
        <taxon>Chromadorea</taxon>
        <taxon>Rhabditida</taxon>
        <taxon>Rhabditina</taxon>
        <taxon>Rhabditomorpha</taxon>
        <taxon>Rhabditoidea</taxon>
        <taxon>Rhabditidae</taxon>
        <taxon>Peloderinae</taxon>
        <taxon>Caenorhabditis</taxon>
    </lineage>
</organism>